<feature type="transmembrane region" description="Helical" evidence="2">
    <location>
        <begin position="226"/>
        <end position="247"/>
    </location>
</feature>
<evidence type="ECO:0000256" key="1">
    <source>
        <dbReference type="SAM" id="MobiDB-lite"/>
    </source>
</evidence>
<keyword evidence="4" id="KW-1185">Reference proteome</keyword>
<dbReference type="AlphaFoldDB" id="A0AAJ0C6R7"/>
<feature type="region of interest" description="Disordered" evidence="1">
    <location>
        <begin position="424"/>
        <end position="460"/>
    </location>
</feature>
<evidence type="ECO:0000256" key="2">
    <source>
        <dbReference type="SAM" id="Phobius"/>
    </source>
</evidence>
<accession>A0AAJ0C6R7</accession>
<organism evidence="3 4">
    <name type="scientific">Phialemonium atrogriseum</name>
    <dbReference type="NCBI Taxonomy" id="1093897"/>
    <lineage>
        <taxon>Eukaryota</taxon>
        <taxon>Fungi</taxon>
        <taxon>Dikarya</taxon>
        <taxon>Ascomycota</taxon>
        <taxon>Pezizomycotina</taxon>
        <taxon>Sordariomycetes</taxon>
        <taxon>Sordariomycetidae</taxon>
        <taxon>Cephalothecales</taxon>
        <taxon>Cephalothecaceae</taxon>
        <taxon>Phialemonium</taxon>
    </lineage>
</organism>
<comment type="caution">
    <text evidence="3">The sequence shown here is derived from an EMBL/GenBank/DDBJ whole genome shotgun (WGS) entry which is preliminary data.</text>
</comment>
<reference evidence="3" key="1">
    <citation type="submission" date="2023-06" db="EMBL/GenBank/DDBJ databases">
        <title>Genome-scale phylogeny and comparative genomics of the fungal order Sordariales.</title>
        <authorList>
            <consortium name="Lawrence Berkeley National Laboratory"/>
            <person name="Hensen N."/>
            <person name="Bonometti L."/>
            <person name="Westerberg I."/>
            <person name="Brannstrom I.O."/>
            <person name="Guillou S."/>
            <person name="Cros-Aarteil S."/>
            <person name="Calhoun S."/>
            <person name="Haridas S."/>
            <person name="Kuo A."/>
            <person name="Mondo S."/>
            <person name="Pangilinan J."/>
            <person name="Riley R."/>
            <person name="Labutti K."/>
            <person name="Andreopoulos B."/>
            <person name="Lipzen A."/>
            <person name="Chen C."/>
            <person name="Yanf M."/>
            <person name="Daum C."/>
            <person name="Ng V."/>
            <person name="Clum A."/>
            <person name="Steindorff A."/>
            <person name="Ohm R."/>
            <person name="Martin F."/>
            <person name="Silar P."/>
            <person name="Natvig D."/>
            <person name="Lalanne C."/>
            <person name="Gautier V."/>
            <person name="Ament-Velasquez S.L."/>
            <person name="Kruys A."/>
            <person name="Hutchinson M.I."/>
            <person name="Powell A.J."/>
            <person name="Barry K."/>
            <person name="Miller A.N."/>
            <person name="Grigoriev I.V."/>
            <person name="Debuchy R."/>
            <person name="Gladieux P."/>
            <person name="Thoren M.H."/>
            <person name="Johannesson H."/>
        </authorList>
    </citation>
    <scope>NUCLEOTIDE SEQUENCE</scope>
    <source>
        <strain evidence="3">8032-3</strain>
    </source>
</reference>
<dbReference type="Proteomes" id="UP001244011">
    <property type="component" value="Unassembled WGS sequence"/>
</dbReference>
<feature type="compositionally biased region" description="Polar residues" evidence="1">
    <location>
        <begin position="318"/>
        <end position="343"/>
    </location>
</feature>
<evidence type="ECO:0000313" key="3">
    <source>
        <dbReference type="EMBL" id="KAK1771189.1"/>
    </source>
</evidence>
<keyword evidence="2" id="KW-1133">Transmembrane helix</keyword>
<feature type="compositionally biased region" description="Polar residues" evidence="1">
    <location>
        <begin position="585"/>
        <end position="597"/>
    </location>
</feature>
<evidence type="ECO:0008006" key="5">
    <source>
        <dbReference type="Google" id="ProtNLM"/>
    </source>
</evidence>
<evidence type="ECO:0000313" key="4">
    <source>
        <dbReference type="Proteomes" id="UP001244011"/>
    </source>
</evidence>
<sequence length="798" mass="83427">MRGLLRSDALVRKGHPGNRAADPLVSQMSNHRMAGKPLLSLVLWMTASSLSNAASAGLPSDIASFIPSCAWGCFQSFLSANFDAEVCGPALSLQCLCRKTGRSGFTIGEGGVQCIVAESNRNSCHGSDASGQAVTKAYGMCLGVANAAPQTHATIVATMVIPSGTGAVVVPTVTITAAAGAITAPVEASSTAVQAAPATPTSSPISTISPDEPSVSRTSKLTTAQIAGISGGVAAAVGLAIGLIFLIRCIRRRRYRDRESGLLTGRGSRGFGLLKSNQNSPNLQISAPIHKTPVEMDFKRPGDRESILPGSIGLAISRPNTTPSAGTTQGRPLTYTSNTQETQEPPKPTLTLTIPQTPGSHQHEARVTLTGRESVVTEFAEDGEPDSATGAHVWRPPPSDPQSATTYYVADKWGNWILANQKRKSQAAELEVPNPLTGTKKSERAMGAPSGPPVDDTRLAPSLPARLAPTKLGSPIVFKDKAAASGVGVPSSIYSNFSVPQSATLSPGNHLPRAQPPPSTYFDLIRESGAGHIGVPVQRRNSRRASRPVTRNSYESGTTIESAGAGDEDDIDDEPQEMLSLVVESPQTPISPGTSPVSYPRIPGAGSTPARHPTPNKGPAFSLFPAPLRASIPNGHRQLSSTPGVMEPVKSHQAPPPSQPPSIRQPLQALALNLQPSRNPAHIRNGSPEARSSSAPPEQQQRQPSPQTLRVGESVNGYNSNASSLLPKRLGADRAAALVLGVGAPRGKWRRDGGGQQQGGAPGFITDELGHVALPATPGWEPKLTLTRRGEDLFLNVQ</sequence>
<feature type="region of interest" description="Disordered" evidence="1">
    <location>
        <begin position="585"/>
        <end position="664"/>
    </location>
</feature>
<proteinExistence type="predicted"/>
<feature type="region of interest" description="Disordered" evidence="1">
    <location>
        <begin position="678"/>
        <end position="716"/>
    </location>
</feature>
<feature type="compositionally biased region" description="Low complexity" evidence="1">
    <location>
        <begin position="687"/>
        <end position="707"/>
    </location>
</feature>
<feature type="region of interest" description="Disordered" evidence="1">
    <location>
        <begin position="314"/>
        <end position="348"/>
    </location>
</feature>
<feature type="region of interest" description="Disordered" evidence="1">
    <location>
        <begin position="537"/>
        <end position="572"/>
    </location>
</feature>
<dbReference type="RefSeq" id="XP_060287402.1">
    <property type="nucleotide sequence ID" value="XM_060426955.1"/>
</dbReference>
<gene>
    <name evidence="3" type="ORF">QBC33DRAFT_527160</name>
</gene>
<keyword evidence="2" id="KW-0472">Membrane</keyword>
<feature type="region of interest" description="Disordered" evidence="1">
    <location>
        <begin position="193"/>
        <end position="217"/>
    </location>
</feature>
<dbReference type="EMBL" id="MU838999">
    <property type="protein sequence ID" value="KAK1771189.1"/>
    <property type="molecule type" value="Genomic_DNA"/>
</dbReference>
<keyword evidence="2" id="KW-0812">Transmembrane</keyword>
<name>A0AAJ0C6R7_9PEZI</name>
<feature type="compositionally biased region" description="Low complexity" evidence="1">
    <location>
        <begin position="193"/>
        <end position="213"/>
    </location>
</feature>
<protein>
    <recommendedName>
        <fullName evidence="5">Extracellular membrane protein CFEM domain-containing protein</fullName>
    </recommendedName>
</protein>
<dbReference type="GeneID" id="85310142"/>
<feature type="compositionally biased region" description="Polar residues" evidence="1">
    <location>
        <begin position="549"/>
        <end position="561"/>
    </location>
</feature>